<keyword evidence="2" id="KW-1185">Reference proteome</keyword>
<dbReference type="EMBL" id="FOWQ01000006">
    <property type="protein sequence ID" value="SFP61458.1"/>
    <property type="molecule type" value="Genomic_DNA"/>
</dbReference>
<dbReference type="AlphaFoldDB" id="A0A1I5RSH3"/>
<reference evidence="2" key="1">
    <citation type="submission" date="2016-10" db="EMBL/GenBank/DDBJ databases">
        <authorList>
            <person name="Varghese N."/>
            <person name="Submissions S."/>
        </authorList>
    </citation>
    <scope>NUCLEOTIDE SEQUENCE [LARGE SCALE GENOMIC DNA]</scope>
    <source>
        <strain evidence="2">DSM 44208</strain>
    </source>
</reference>
<protein>
    <submittedName>
        <fullName evidence="1">Uncharacterized protein</fullName>
    </submittedName>
</protein>
<evidence type="ECO:0000313" key="1">
    <source>
        <dbReference type="EMBL" id="SFP61458.1"/>
    </source>
</evidence>
<evidence type="ECO:0000313" key="2">
    <source>
        <dbReference type="Proteomes" id="UP000198857"/>
    </source>
</evidence>
<gene>
    <name evidence="1" type="ORF">SAMN05660464_3693</name>
</gene>
<dbReference type="Proteomes" id="UP000198857">
    <property type="component" value="Unassembled WGS sequence"/>
</dbReference>
<name>A0A1I5RSH3_9ACTN</name>
<proteinExistence type="predicted"/>
<accession>A0A1I5RSH3</accession>
<organism evidence="1 2">
    <name type="scientific">Geodermatophilus dictyosporus</name>
    <dbReference type="NCBI Taxonomy" id="1523247"/>
    <lineage>
        <taxon>Bacteria</taxon>
        <taxon>Bacillati</taxon>
        <taxon>Actinomycetota</taxon>
        <taxon>Actinomycetes</taxon>
        <taxon>Geodermatophilales</taxon>
        <taxon>Geodermatophilaceae</taxon>
        <taxon>Geodermatophilus</taxon>
    </lineage>
</organism>
<sequence>MIEDIQDTAIMAAFGNDTVPKLKELHVDVIEASHDSSRNVLTVVLVLPRDADARLRDGVSGILSHFEDECRLTVLVDASYLYEGECGASRA</sequence>